<dbReference type="OrthoDB" id="16717at2759"/>
<dbReference type="Pfam" id="PF00400">
    <property type="entry name" value="WD40"/>
    <property type="match status" value="5"/>
</dbReference>
<dbReference type="InterPro" id="IPR036322">
    <property type="entry name" value="WD40_repeat_dom_sf"/>
</dbReference>
<proteinExistence type="predicted"/>
<dbReference type="PANTHER" id="PTHR22836">
    <property type="entry name" value="WD40 REPEAT PROTEIN"/>
    <property type="match status" value="1"/>
</dbReference>
<dbReference type="InterPro" id="IPR045245">
    <property type="entry name" value="Pfs2-like"/>
</dbReference>
<dbReference type="Proteomes" id="UP000187209">
    <property type="component" value="Unassembled WGS sequence"/>
</dbReference>
<dbReference type="EMBL" id="MPUH01000121">
    <property type="protein sequence ID" value="OMJ89644.1"/>
    <property type="molecule type" value="Genomic_DNA"/>
</dbReference>
<feature type="repeat" description="WD" evidence="3">
    <location>
        <begin position="185"/>
        <end position="226"/>
    </location>
</feature>
<keyword evidence="2" id="KW-0677">Repeat</keyword>
<evidence type="ECO:0000313" key="5">
    <source>
        <dbReference type="Proteomes" id="UP000187209"/>
    </source>
</evidence>
<reference evidence="4 5" key="1">
    <citation type="submission" date="2016-11" db="EMBL/GenBank/DDBJ databases">
        <title>The macronuclear genome of Stentor coeruleus: a giant cell with tiny introns.</title>
        <authorList>
            <person name="Slabodnick M."/>
            <person name="Ruby J.G."/>
            <person name="Reiff S.B."/>
            <person name="Swart E.C."/>
            <person name="Gosai S."/>
            <person name="Prabakaran S."/>
            <person name="Witkowska E."/>
            <person name="Larue G.E."/>
            <person name="Fisher S."/>
            <person name="Freeman R.M."/>
            <person name="Gunawardena J."/>
            <person name="Chu W."/>
            <person name="Stover N.A."/>
            <person name="Gregory B.D."/>
            <person name="Nowacki M."/>
            <person name="Derisi J."/>
            <person name="Roy S.W."/>
            <person name="Marshall W.F."/>
            <person name="Sood P."/>
        </authorList>
    </citation>
    <scope>NUCLEOTIDE SEQUENCE [LARGE SCALE GENOMIC DNA]</scope>
    <source>
        <strain evidence="4">WM001</strain>
    </source>
</reference>
<dbReference type="SMART" id="SM00320">
    <property type="entry name" value="WD40"/>
    <property type="match status" value="7"/>
</dbReference>
<comment type="caution">
    <text evidence="4">The sequence shown here is derived from an EMBL/GenBank/DDBJ whole genome shotgun (WGS) entry which is preliminary data.</text>
</comment>
<name>A0A1R2CKV2_9CILI</name>
<dbReference type="InterPro" id="IPR020472">
    <property type="entry name" value="WD40_PAC1"/>
</dbReference>
<keyword evidence="1 3" id="KW-0853">WD repeat</keyword>
<evidence type="ECO:0000313" key="4">
    <source>
        <dbReference type="EMBL" id="OMJ89644.1"/>
    </source>
</evidence>
<protein>
    <submittedName>
        <fullName evidence="4">Uncharacterized protein</fullName>
    </submittedName>
</protein>
<feature type="repeat" description="WD" evidence="3">
    <location>
        <begin position="269"/>
        <end position="301"/>
    </location>
</feature>
<dbReference type="PRINTS" id="PR00320">
    <property type="entry name" value="GPROTEINBRPT"/>
</dbReference>
<dbReference type="GO" id="GO:0005847">
    <property type="term" value="C:mRNA cleavage and polyadenylation specificity factor complex"/>
    <property type="evidence" value="ECO:0007669"/>
    <property type="project" value="TreeGrafter"/>
</dbReference>
<dbReference type="GO" id="GO:0031124">
    <property type="term" value="P:mRNA 3'-end processing"/>
    <property type="evidence" value="ECO:0007669"/>
    <property type="project" value="InterPro"/>
</dbReference>
<dbReference type="PROSITE" id="PS50294">
    <property type="entry name" value="WD_REPEATS_REGION"/>
    <property type="match status" value="5"/>
</dbReference>
<dbReference type="PROSITE" id="PS50082">
    <property type="entry name" value="WD_REPEATS_2"/>
    <property type="match status" value="5"/>
</dbReference>
<evidence type="ECO:0000256" key="1">
    <source>
        <dbReference type="ARBA" id="ARBA00022574"/>
    </source>
</evidence>
<dbReference type="CDD" id="cd00200">
    <property type="entry name" value="WD40"/>
    <property type="match status" value="1"/>
</dbReference>
<dbReference type="InterPro" id="IPR001680">
    <property type="entry name" value="WD40_rpt"/>
</dbReference>
<sequence length="351" mass="40166">MMANDDDKKTDRKIIEPQPSLVSYIHSRPYSNIYHRQLPTFAESMPQLSICRNLVCSFKNKKPSPVFSVQWTNHGKRAIIGCESGEFLLWSGINFKYESLIQVHQDGVRAMKWTKNYQFMISGDKIGYIIVSKNNMKAVEQVKGHEESIRDLSFSPGDGIKFASCSDDKLGKIWDFASMRIERELAGHGWDVKCCEWHPYKSLVATGSKDSLVKLWDPKSSRELCSIHAHNNAVTKVKWSINGNYLLTGSRDTLIKLYDLRTMKQFQEFRQHSKEVSSLSWHPFHEELFVSGGFDGSLGFWIVGYDECAWFMANAHSGVIRDAAWHPLGHLLATGSKDSFTKFWSRVLINI</sequence>
<dbReference type="InterPro" id="IPR015943">
    <property type="entry name" value="WD40/YVTN_repeat-like_dom_sf"/>
</dbReference>
<feature type="repeat" description="WD" evidence="3">
    <location>
        <begin position="142"/>
        <end position="184"/>
    </location>
</feature>
<evidence type="ECO:0000256" key="2">
    <source>
        <dbReference type="ARBA" id="ARBA00022737"/>
    </source>
</evidence>
<dbReference type="PANTHER" id="PTHR22836:SF0">
    <property type="entry name" value="PRE-MRNA 3' END PROCESSING PROTEIN WDR33"/>
    <property type="match status" value="1"/>
</dbReference>
<keyword evidence="5" id="KW-1185">Reference proteome</keyword>
<dbReference type="Gene3D" id="2.130.10.10">
    <property type="entry name" value="YVTN repeat-like/Quinoprotein amine dehydrogenase"/>
    <property type="match status" value="2"/>
</dbReference>
<feature type="repeat" description="WD" evidence="3">
    <location>
        <begin position="313"/>
        <end position="345"/>
    </location>
</feature>
<organism evidence="4 5">
    <name type="scientific">Stentor coeruleus</name>
    <dbReference type="NCBI Taxonomy" id="5963"/>
    <lineage>
        <taxon>Eukaryota</taxon>
        <taxon>Sar</taxon>
        <taxon>Alveolata</taxon>
        <taxon>Ciliophora</taxon>
        <taxon>Postciliodesmatophora</taxon>
        <taxon>Heterotrichea</taxon>
        <taxon>Heterotrichida</taxon>
        <taxon>Stentoridae</taxon>
        <taxon>Stentor</taxon>
    </lineage>
</organism>
<feature type="repeat" description="WD" evidence="3">
    <location>
        <begin position="227"/>
        <end position="268"/>
    </location>
</feature>
<gene>
    <name evidence="4" type="ORF">SteCoe_8185</name>
</gene>
<evidence type="ECO:0000256" key="3">
    <source>
        <dbReference type="PROSITE-ProRule" id="PRU00221"/>
    </source>
</evidence>
<accession>A0A1R2CKV2</accession>
<dbReference type="SUPFAM" id="SSF50978">
    <property type="entry name" value="WD40 repeat-like"/>
    <property type="match status" value="1"/>
</dbReference>
<dbReference type="AlphaFoldDB" id="A0A1R2CKV2"/>